<feature type="transmembrane region" description="Helical" evidence="7">
    <location>
        <begin position="223"/>
        <end position="240"/>
    </location>
</feature>
<evidence type="ECO:0000259" key="8">
    <source>
        <dbReference type="PROSITE" id="PS50928"/>
    </source>
</evidence>
<dbReference type="AlphaFoldDB" id="A0AAU8DLI4"/>
<dbReference type="Pfam" id="PF00528">
    <property type="entry name" value="BPD_transp_1"/>
    <property type="match status" value="1"/>
</dbReference>
<keyword evidence="2 7" id="KW-0813">Transport</keyword>
<keyword evidence="5 7" id="KW-1133">Transmembrane helix</keyword>
<feature type="transmembrane region" description="Helical" evidence="7">
    <location>
        <begin position="278"/>
        <end position="300"/>
    </location>
</feature>
<feature type="domain" description="ABC transmembrane type-1" evidence="8">
    <location>
        <begin position="84"/>
        <end position="297"/>
    </location>
</feature>
<dbReference type="PANTHER" id="PTHR30193:SF41">
    <property type="entry name" value="DIACETYLCHITOBIOSE UPTAKE SYSTEM PERMEASE PROTEIN NGCF"/>
    <property type="match status" value="1"/>
</dbReference>
<dbReference type="SUPFAM" id="SSF161098">
    <property type="entry name" value="MetI-like"/>
    <property type="match status" value="1"/>
</dbReference>
<dbReference type="Gene3D" id="1.10.3720.10">
    <property type="entry name" value="MetI-like"/>
    <property type="match status" value="1"/>
</dbReference>
<keyword evidence="6 7" id="KW-0472">Membrane</keyword>
<evidence type="ECO:0000256" key="7">
    <source>
        <dbReference type="RuleBase" id="RU363032"/>
    </source>
</evidence>
<evidence type="ECO:0000256" key="5">
    <source>
        <dbReference type="ARBA" id="ARBA00022989"/>
    </source>
</evidence>
<dbReference type="GO" id="GO:0005886">
    <property type="term" value="C:plasma membrane"/>
    <property type="evidence" value="ECO:0007669"/>
    <property type="project" value="UniProtKB-SubCell"/>
</dbReference>
<reference evidence="9" key="1">
    <citation type="submission" date="2024-05" db="EMBL/GenBank/DDBJ databases">
        <authorList>
            <person name="Cai S.Y."/>
            <person name="Jin L.M."/>
            <person name="Li H.R."/>
        </authorList>
    </citation>
    <scope>NUCLEOTIDE SEQUENCE</scope>
    <source>
        <strain evidence="9">A5-74</strain>
    </source>
</reference>
<proteinExistence type="inferred from homology"/>
<evidence type="ECO:0000256" key="6">
    <source>
        <dbReference type="ARBA" id="ARBA00023136"/>
    </source>
</evidence>
<feature type="transmembrane region" description="Helical" evidence="7">
    <location>
        <begin position="24"/>
        <end position="47"/>
    </location>
</feature>
<dbReference type="PANTHER" id="PTHR30193">
    <property type="entry name" value="ABC TRANSPORTER PERMEASE PROTEIN"/>
    <property type="match status" value="1"/>
</dbReference>
<dbReference type="PROSITE" id="PS50928">
    <property type="entry name" value="ABC_TM1"/>
    <property type="match status" value="1"/>
</dbReference>
<evidence type="ECO:0000256" key="1">
    <source>
        <dbReference type="ARBA" id="ARBA00004651"/>
    </source>
</evidence>
<dbReference type="InterPro" id="IPR035906">
    <property type="entry name" value="MetI-like_sf"/>
</dbReference>
<organism evidence="9">
    <name type="scientific">Nakamurella sp. A5-74</name>
    <dbReference type="NCBI Taxonomy" id="3158264"/>
    <lineage>
        <taxon>Bacteria</taxon>
        <taxon>Bacillati</taxon>
        <taxon>Actinomycetota</taxon>
        <taxon>Actinomycetes</taxon>
        <taxon>Nakamurellales</taxon>
        <taxon>Nakamurellaceae</taxon>
        <taxon>Nakamurella</taxon>
    </lineage>
</organism>
<dbReference type="InterPro" id="IPR051393">
    <property type="entry name" value="ABC_transporter_permease"/>
</dbReference>
<dbReference type="CDD" id="cd06261">
    <property type="entry name" value="TM_PBP2"/>
    <property type="match status" value="1"/>
</dbReference>
<dbReference type="EMBL" id="CP159218">
    <property type="protein sequence ID" value="XCG62515.1"/>
    <property type="molecule type" value="Genomic_DNA"/>
</dbReference>
<evidence type="ECO:0000256" key="4">
    <source>
        <dbReference type="ARBA" id="ARBA00022692"/>
    </source>
</evidence>
<comment type="subcellular location">
    <subcellularLocation>
        <location evidence="1 7">Cell membrane</location>
        <topology evidence="1 7">Multi-pass membrane protein</topology>
    </subcellularLocation>
</comment>
<dbReference type="RefSeq" id="WP_353648130.1">
    <property type="nucleotide sequence ID" value="NZ_CP159218.1"/>
</dbReference>
<name>A0AAU8DLI4_9ACTN</name>
<feature type="transmembrane region" description="Helical" evidence="7">
    <location>
        <begin position="83"/>
        <end position="109"/>
    </location>
</feature>
<evidence type="ECO:0000313" key="9">
    <source>
        <dbReference type="EMBL" id="XCG62515.1"/>
    </source>
</evidence>
<comment type="similarity">
    <text evidence="7">Belongs to the binding-protein-dependent transport system permease family.</text>
</comment>
<evidence type="ECO:0000256" key="2">
    <source>
        <dbReference type="ARBA" id="ARBA00022448"/>
    </source>
</evidence>
<sequence>MSAPAEASRPPRPVRGGSVTRRRWWVPILFVAPNMIVFGLFTIWPAINGFNISLFDSSNGRTFTPVGSQNYQEILSDPEFRSVVLHTLIFVVGFVIGCVLFGTVLALLLNAQRRGRGLLRAAYFLPVVISPVVVGLIWSWALTRQNGLVNAVLSSWGLGKPGWLSEPGLAMISVVGVGLWTHVGFYAMILLAGLQSIPANLNEAATIDGASAWQQIRRITLPLLRPTMLVVLVLATISGFQAFDYIYTLTGGGPVGATTLIVQYIYEKAFQSPIQYGLAAAGGVLFFVVVFAVTLINYFLGRRKGAV</sequence>
<feature type="transmembrane region" description="Helical" evidence="7">
    <location>
        <begin position="121"/>
        <end position="141"/>
    </location>
</feature>
<keyword evidence="4 7" id="KW-0812">Transmembrane</keyword>
<evidence type="ECO:0000256" key="3">
    <source>
        <dbReference type="ARBA" id="ARBA00022475"/>
    </source>
</evidence>
<accession>A0AAU8DLI4</accession>
<dbReference type="InterPro" id="IPR000515">
    <property type="entry name" value="MetI-like"/>
</dbReference>
<dbReference type="GO" id="GO:0055085">
    <property type="term" value="P:transmembrane transport"/>
    <property type="evidence" value="ECO:0007669"/>
    <property type="project" value="InterPro"/>
</dbReference>
<protein>
    <submittedName>
        <fullName evidence="9">Sugar ABC transporter permease</fullName>
    </submittedName>
</protein>
<keyword evidence="3" id="KW-1003">Cell membrane</keyword>
<feature type="transmembrane region" description="Helical" evidence="7">
    <location>
        <begin position="169"/>
        <end position="192"/>
    </location>
</feature>
<gene>
    <name evidence="9" type="ORF">ABLG96_14830</name>
</gene>